<keyword evidence="4" id="KW-1185">Reference proteome</keyword>
<proteinExistence type="predicted"/>
<evidence type="ECO:0000313" key="3">
    <source>
        <dbReference type="EMBL" id="AKU15169.1"/>
    </source>
</evidence>
<dbReference type="RefSeq" id="WP_052589899.1">
    <property type="nucleotide sequence ID" value="NZ_CP011112.1"/>
</dbReference>
<feature type="compositionally biased region" description="Polar residues" evidence="1">
    <location>
        <begin position="212"/>
        <end position="226"/>
    </location>
</feature>
<feature type="compositionally biased region" description="Low complexity" evidence="1">
    <location>
        <begin position="687"/>
        <end position="710"/>
    </location>
</feature>
<keyword evidence="2" id="KW-0472">Membrane</keyword>
<accession>A0A0K1JEP0</accession>
<reference evidence="3 4" key="1">
    <citation type="submission" date="2015-03" db="EMBL/GenBank/DDBJ databases">
        <title>Luteipulveratus halotolerans sp. nov., a novel actinobacterium (Dermacoccaceae) from Sarawak, Malaysia.</title>
        <authorList>
            <person name="Juboi H."/>
            <person name="Basik A."/>
            <person name="Shamsul S.S."/>
            <person name="Arnold P."/>
            <person name="Schmitt E.K."/>
            <person name="Sanglier J.-J."/>
            <person name="Yeo T."/>
        </authorList>
    </citation>
    <scope>NUCLEOTIDE SEQUENCE [LARGE SCALE GENOMIC DNA]</scope>
    <source>
        <strain evidence="3 4">MN07-A0370</strain>
    </source>
</reference>
<feature type="compositionally biased region" description="Pro residues" evidence="1">
    <location>
        <begin position="609"/>
        <end position="641"/>
    </location>
</feature>
<dbReference type="STRING" id="571913.VV02_03665"/>
<organism evidence="3 4">
    <name type="scientific">Luteipulveratus mongoliensis</name>
    <dbReference type="NCBI Taxonomy" id="571913"/>
    <lineage>
        <taxon>Bacteria</taxon>
        <taxon>Bacillati</taxon>
        <taxon>Actinomycetota</taxon>
        <taxon>Actinomycetes</taxon>
        <taxon>Micrococcales</taxon>
        <taxon>Dermacoccaceae</taxon>
        <taxon>Luteipulveratus</taxon>
    </lineage>
</organism>
<evidence type="ECO:0000256" key="1">
    <source>
        <dbReference type="SAM" id="MobiDB-lite"/>
    </source>
</evidence>
<keyword evidence="2" id="KW-0812">Transmembrane</keyword>
<dbReference type="KEGG" id="lmoi:VV02_03665"/>
<dbReference type="Proteomes" id="UP000066480">
    <property type="component" value="Chromosome"/>
</dbReference>
<protein>
    <submittedName>
        <fullName evidence="3">Uncharacterized protein</fullName>
    </submittedName>
</protein>
<evidence type="ECO:0000313" key="4">
    <source>
        <dbReference type="Proteomes" id="UP000066480"/>
    </source>
</evidence>
<keyword evidence="2" id="KW-1133">Transmembrane helix</keyword>
<dbReference type="EMBL" id="CP011112">
    <property type="protein sequence ID" value="AKU15169.1"/>
    <property type="molecule type" value="Genomic_DNA"/>
</dbReference>
<dbReference type="PATRIC" id="fig|571913.6.peg.753"/>
<name>A0A0K1JEP0_9MICO</name>
<feature type="transmembrane region" description="Helical" evidence="2">
    <location>
        <begin position="731"/>
        <end position="751"/>
    </location>
</feature>
<gene>
    <name evidence="3" type="ORF">VV02_03665</name>
</gene>
<sequence length="757" mass="82029">MTTRRNRLLVITLVGAGLLGPAALVVGVPHSSAASRHSAATADKAQLPGGYDDPAAEDLRDQRAKLQKSGKPFISSNLAALYLDVTSLTKAPGPLQLSHSRGQVVDVAAMDPIRRAALNLTDPAIKRVLILTGVSDPESGFHSEPKVLAQGVEALKRLGVKDPEHELAVRGRAIGSERSFCTGGASCTWAIKQTIPNAKGFWLTRHTPGQKTAADNLQSKWSQSLSADKDRRDQATKIRGALDADDAQTGSPTALEQQISKPGGIDFSELNLRYLSDEPSANGRQVQYAFTAPAGRTSKVQDGVHSVTATSDAFFVWMALPKSSFWVNLNPNEPNRVIEKSFGRTDAGRVLLQADLELKRTVGRLIDPRTSLGKQYWDKLQGQERCVSMRQWIVPLPATVRATDTQLSILDAPLDVKMETQYLSAKNKGEVSSCRRGTAAEQANNERVYRQMVLPRVKQAVNHGPQFADLRKVYLSRVAAEWVTGRNAKGQPTAYDDVVGSGDISPWVTKTGWTPRQTFDAYRKDYVHKQWKVETRERRGNYVRVNSYVYGGVDLSRLSFKPVAPKTYDKQWGTFAKRTKDVPASSRPLFEGTRAYVGGAVPTGSVAPPTGPKPPQPTLPVPTEPAPTPTSTPSSPAPTPTPSATHRSVPWPTSLPKSIPTKLPKGIPTELPTALPTWLPTEMPKHTSPAPRRTTSSPSTEATAETPSTTQQVSGPPVQTDFVQPEESTSLTPFVGLGALVAGFGATLTVARKRLKR</sequence>
<evidence type="ECO:0000256" key="2">
    <source>
        <dbReference type="SAM" id="Phobius"/>
    </source>
</evidence>
<feature type="region of interest" description="Disordered" evidence="1">
    <location>
        <begin position="212"/>
        <end position="233"/>
    </location>
</feature>
<feature type="region of interest" description="Disordered" evidence="1">
    <location>
        <begin position="595"/>
        <end position="728"/>
    </location>
</feature>
<dbReference type="AlphaFoldDB" id="A0A0K1JEP0"/>